<dbReference type="STRING" id="158441.A0A226E0J9"/>
<keyword evidence="3" id="KW-1003">Cell membrane</keyword>
<dbReference type="GO" id="GO:0007166">
    <property type="term" value="P:cell surface receptor signaling pathway"/>
    <property type="evidence" value="ECO:0007669"/>
    <property type="project" value="InterPro"/>
</dbReference>
<evidence type="ECO:0000256" key="8">
    <source>
        <dbReference type="ARBA" id="ARBA00023170"/>
    </source>
</evidence>
<dbReference type="GO" id="GO:0005886">
    <property type="term" value="C:plasma membrane"/>
    <property type="evidence" value="ECO:0007669"/>
    <property type="project" value="UniProtKB-SubCell"/>
</dbReference>
<keyword evidence="15" id="KW-1185">Reference proteome</keyword>
<evidence type="ECO:0000259" key="13">
    <source>
        <dbReference type="PROSITE" id="PS50261"/>
    </source>
</evidence>
<comment type="caution">
    <text evidence="14">The sequence shown here is derived from an EMBL/GenBank/DDBJ whole genome shotgun (WGS) entry which is preliminary data.</text>
</comment>
<dbReference type="InterPro" id="IPR002001">
    <property type="entry name" value="GPCR_2_diuretic_rcpt"/>
</dbReference>
<evidence type="ECO:0000259" key="12">
    <source>
        <dbReference type="PROSITE" id="PS50227"/>
    </source>
</evidence>
<dbReference type="InterPro" id="IPR001879">
    <property type="entry name" value="GPCR_2_extracellular_dom"/>
</dbReference>
<dbReference type="Gene3D" id="1.20.1070.10">
    <property type="entry name" value="Rhodopsin 7-helix transmembrane proteins"/>
    <property type="match status" value="1"/>
</dbReference>
<evidence type="ECO:0000256" key="7">
    <source>
        <dbReference type="ARBA" id="ARBA00023136"/>
    </source>
</evidence>
<dbReference type="SMART" id="SM00008">
    <property type="entry name" value="HormR"/>
    <property type="match status" value="1"/>
</dbReference>
<sequence>MANLTYSFSPDESYPTFPTTATSTAATSTTAVANHSFSPEIITTVSDAEADKALRINVCRIYGLTLDEYINQITNSNSNKDNLHSVVNDSYHLQDSNDLDADLSSLAYGQQHNDSLSSLLHHSTTDSVGDANLDLNLDLLTNHDVGGNATVCFGGWDGILCWPETPVGQTATLSCFKELNTILYDSSKNATRFCSEGPNGGEWNNTIYDLCQPVPNNSTINDNESNILALTTGVYFCGYCLSLAAVTIAMIIFLAFKELRCLRNTIHTNLIVTYILADTLWIITSSTTFTSTSALPDATQGQTGGGHTHVSCVTYILLHYFHLTNFFWMFVEGLYLYVLVVQTFVAENIKLRIYVSIGWGLPLAIVICWAIAKWLLFWNQGPVSELDETCVWLGMSIADWIYKAPVILTLAANSLFLLQIMWVLITKLRSATNPETQQSMKAAKALIVLMPLLGITYLLMLAGSREPAYEFTRALLISTQGFLVALLYCFLNGEVRKAIRHRWNRLRTPGFNCCNFGRRRRLQQMRDWSPRSRTESIRLYNAPAHNFRKRESTASESTQVTFAHGHSLSICSATVNGNMRRVSTTFPNNKLYPNSAGPPVVKEESTVNTFI</sequence>
<dbReference type="SUPFAM" id="SSF81321">
    <property type="entry name" value="Family A G protein-coupled receptor-like"/>
    <property type="match status" value="1"/>
</dbReference>
<keyword evidence="6" id="KW-0297">G-protein coupled receptor</keyword>
<dbReference type="Pfam" id="PF02793">
    <property type="entry name" value="HRM"/>
    <property type="match status" value="1"/>
</dbReference>
<protein>
    <submittedName>
        <fullName evidence="14">Diuretic hormone receptor</fullName>
    </submittedName>
</protein>
<dbReference type="EMBL" id="LNIX01000009">
    <property type="protein sequence ID" value="OXA50487.1"/>
    <property type="molecule type" value="Genomic_DNA"/>
</dbReference>
<feature type="transmembrane region" description="Helical" evidence="11">
    <location>
        <begin position="233"/>
        <end position="256"/>
    </location>
</feature>
<dbReference type="AlphaFoldDB" id="A0A226E0J9"/>
<evidence type="ECO:0000256" key="4">
    <source>
        <dbReference type="ARBA" id="ARBA00022692"/>
    </source>
</evidence>
<evidence type="ECO:0000313" key="15">
    <source>
        <dbReference type="Proteomes" id="UP000198287"/>
    </source>
</evidence>
<comment type="similarity">
    <text evidence="2">Belongs to the G-protein coupled receptor 2 family.</text>
</comment>
<dbReference type="GO" id="GO:0007188">
    <property type="term" value="P:adenylate cyclase-modulating G protein-coupled receptor signaling pathway"/>
    <property type="evidence" value="ECO:0007669"/>
    <property type="project" value="TreeGrafter"/>
</dbReference>
<gene>
    <name evidence="14" type="ORF">Fcan01_14928</name>
</gene>
<feature type="transmembrane region" description="Helical" evidence="11">
    <location>
        <begin position="445"/>
        <end position="462"/>
    </location>
</feature>
<dbReference type="InterPro" id="IPR000832">
    <property type="entry name" value="GPCR_2_secretin-like"/>
</dbReference>
<dbReference type="GO" id="GO:0017046">
    <property type="term" value="F:peptide hormone binding"/>
    <property type="evidence" value="ECO:0007669"/>
    <property type="project" value="TreeGrafter"/>
</dbReference>
<feature type="transmembrane region" description="Helical" evidence="11">
    <location>
        <begin position="353"/>
        <end position="372"/>
    </location>
</feature>
<dbReference type="OrthoDB" id="6022368at2759"/>
<keyword evidence="9" id="KW-0325">Glycoprotein</keyword>
<feature type="domain" description="G-protein coupled receptors family 2 profile 1" evidence="12">
    <location>
        <begin position="152"/>
        <end position="215"/>
    </location>
</feature>
<dbReference type="SUPFAM" id="SSF111418">
    <property type="entry name" value="Hormone receptor domain"/>
    <property type="match status" value="1"/>
</dbReference>
<evidence type="ECO:0000256" key="9">
    <source>
        <dbReference type="ARBA" id="ARBA00023180"/>
    </source>
</evidence>
<accession>A0A226E0J9</accession>
<reference evidence="14 15" key="1">
    <citation type="submission" date="2015-12" db="EMBL/GenBank/DDBJ databases">
        <title>The genome of Folsomia candida.</title>
        <authorList>
            <person name="Faddeeva A."/>
            <person name="Derks M.F."/>
            <person name="Anvar Y."/>
            <person name="Smit S."/>
            <person name="Van Straalen N."/>
            <person name="Roelofs D."/>
        </authorList>
    </citation>
    <scope>NUCLEOTIDE SEQUENCE [LARGE SCALE GENOMIC DNA]</scope>
    <source>
        <strain evidence="14 15">VU population</strain>
        <tissue evidence="14">Whole body</tissue>
    </source>
</reference>
<keyword evidence="10" id="KW-0807">Transducer</keyword>
<dbReference type="InterPro" id="IPR017983">
    <property type="entry name" value="GPCR_2_secretin-like_CS"/>
</dbReference>
<dbReference type="GO" id="GO:0008036">
    <property type="term" value="F:diuretic hormone receptor activity"/>
    <property type="evidence" value="ECO:0007669"/>
    <property type="project" value="InterPro"/>
</dbReference>
<evidence type="ECO:0000256" key="5">
    <source>
        <dbReference type="ARBA" id="ARBA00022989"/>
    </source>
</evidence>
<dbReference type="InterPro" id="IPR050332">
    <property type="entry name" value="GPCR_2"/>
</dbReference>
<organism evidence="14 15">
    <name type="scientific">Folsomia candida</name>
    <name type="common">Springtail</name>
    <dbReference type="NCBI Taxonomy" id="158441"/>
    <lineage>
        <taxon>Eukaryota</taxon>
        <taxon>Metazoa</taxon>
        <taxon>Ecdysozoa</taxon>
        <taxon>Arthropoda</taxon>
        <taxon>Hexapoda</taxon>
        <taxon>Collembola</taxon>
        <taxon>Entomobryomorpha</taxon>
        <taxon>Isotomoidea</taxon>
        <taxon>Isotomidae</taxon>
        <taxon>Proisotominae</taxon>
        <taxon>Folsomia</taxon>
    </lineage>
</organism>
<dbReference type="Gene3D" id="4.10.1240.10">
    <property type="entry name" value="GPCR, family 2, extracellular hormone receptor domain"/>
    <property type="match status" value="1"/>
</dbReference>
<evidence type="ECO:0000256" key="1">
    <source>
        <dbReference type="ARBA" id="ARBA00004651"/>
    </source>
</evidence>
<keyword evidence="5 11" id="KW-1133">Transmembrane helix</keyword>
<proteinExistence type="inferred from homology"/>
<dbReference type="PRINTS" id="PR01127">
    <property type="entry name" value="DIUHORMONER"/>
</dbReference>
<evidence type="ECO:0000256" key="3">
    <source>
        <dbReference type="ARBA" id="ARBA00022475"/>
    </source>
</evidence>
<dbReference type="Proteomes" id="UP000198287">
    <property type="component" value="Unassembled WGS sequence"/>
</dbReference>
<dbReference type="InterPro" id="IPR017981">
    <property type="entry name" value="GPCR_2-like_7TM"/>
</dbReference>
<dbReference type="PROSITE" id="PS50261">
    <property type="entry name" value="G_PROTEIN_RECEP_F2_4"/>
    <property type="match status" value="1"/>
</dbReference>
<evidence type="ECO:0000256" key="10">
    <source>
        <dbReference type="ARBA" id="ARBA00023224"/>
    </source>
</evidence>
<dbReference type="InterPro" id="IPR036445">
    <property type="entry name" value="GPCR_2_extracell_dom_sf"/>
</dbReference>
<keyword evidence="7 11" id="KW-0472">Membrane</keyword>
<keyword evidence="4 11" id="KW-0812">Transmembrane</keyword>
<dbReference type="PANTHER" id="PTHR45620">
    <property type="entry name" value="PDF RECEPTOR-LIKE PROTEIN-RELATED"/>
    <property type="match status" value="1"/>
</dbReference>
<dbReference type="PRINTS" id="PR00249">
    <property type="entry name" value="GPCRSECRETIN"/>
</dbReference>
<dbReference type="GO" id="GO:0008528">
    <property type="term" value="F:G protein-coupled peptide receptor activity"/>
    <property type="evidence" value="ECO:0007669"/>
    <property type="project" value="TreeGrafter"/>
</dbReference>
<name>A0A226E0J9_FOLCA</name>
<evidence type="ECO:0000313" key="14">
    <source>
        <dbReference type="EMBL" id="OXA50487.1"/>
    </source>
</evidence>
<dbReference type="OMA" id="WIYMASA"/>
<comment type="subcellular location">
    <subcellularLocation>
        <location evidence="1">Cell membrane</location>
        <topology evidence="1">Multi-pass membrane protein</topology>
    </subcellularLocation>
</comment>
<evidence type="ECO:0000256" key="6">
    <source>
        <dbReference type="ARBA" id="ARBA00023040"/>
    </source>
</evidence>
<keyword evidence="8 14" id="KW-0675">Receptor</keyword>
<feature type="transmembrane region" description="Helical" evidence="11">
    <location>
        <begin position="326"/>
        <end position="346"/>
    </location>
</feature>
<dbReference type="PROSITE" id="PS00650">
    <property type="entry name" value="G_PROTEIN_RECEP_F2_2"/>
    <property type="match status" value="1"/>
</dbReference>
<dbReference type="PROSITE" id="PS50227">
    <property type="entry name" value="G_PROTEIN_RECEP_F2_3"/>
    <property type="match status" value="1"/>
</dbReference>
<evidence type="ECO:0000256" key="2">
    <source>
        <dbReference type="ARBA" id="ARBA00005314"/>
    </source>
</evidence>
<feature type="transmembrane region" description="Helical" evidence="11">
    <location>
        <begin position="268"/>
        <end position="289"/>
    </location>
</feature>
<feature type="transmembrane region" description="Helical" evidence="11">
    <location>
        <begin position="400"/>
        <end position="425"/>
    </location>
</feature>
<evidence type="ECO:0000256" key="11">
    <source>
        <dbReference type="SAM" id="Phobius"/>
    </source>
</evidence>
<feature type="transmembrane region" description="Helical" evidence="11">
    <location>
        <begin position="474"/>
        <end position="491"/>
    </location>
</feature>
<feature type="domain" description="G-protein coupled receptors family 2 profile 2" evidence="13">
    <location>
        <begin position="231"/>
        <end position="492"/>
    </location>
</feature>
<dbReference type="PANTHER" id="PTHR45620:SF15">
    <property type="entry name" value="DIURETIC HORMONE 44 RECEPTOR 1-RELATED"/>
    <property type="match status" value="1"/>
</dbReference>
<dbReference type="Pfam" id="PF00002">
    <property type="entry name" value="7tm_2"/>
    <property type="match status" value="1"/>
</dbReference>